<protein>
    <submittedName>
        <fullName evidence="1">Orf122</fullName>
    </submittedName>
</protein>
<sequence length="38" mass="4602">MCLRRHASKLCTLRREKERCSQLLPQERRKPPPPLPYL</sequence>
<reference evidence="1" key="1">
    <citation type="submission" date="2020-09" db="EMBL/GenBank/DDBJ databases">
        <title>The complete mitochondrial genome of Euonymus alatus (Celastraceae, Euonymus L.).</title>
        <authorList>
            <person name="Zhang T."/>
        </authorList>
    </citation>
    <scope>NUCLEOTIDE SEQUENCE</scope>
</reference>
<dbReference type="AlphaFoldDB" id="A0A872PLZ1"/>
<name>A0A872PLZ1_EUOAL</name>
<dbReference type="RefSeq" id="YP_010035125.1">
    <property type="nucleotide sequence ID" value="NC_053921.1"/>
</dbReference>
<geneLocation type="mitochondrion" evidence="1"/>
<keyword evidence="1" id="KW-0496">Mitochondrion</keyword>
<evidence type="ECO:0000313" key="1">
    <source>
        <dbReference type="EMBL" id="QOX10148.1"/>
    </source>
</evidence>
<dbReference type="GeneID" id="63382544"/>
<organism evidence="1">
    <name type="scientific">Euonymus alatus</name>
    <name type="common">Burning bush</name>
    <name type="synonym">Celastrus alatus</name>
    <dbReference type="NCBI Taxonomy" id="4307"/>
    <lineage>
        <taxon>Eukaryota</taxon>
        <taxon>Viridiplantae</taxon>
        <taxon>Streptophyta</taxon>
        <taxon>Embryophyta</taxon>
        <taxon>Tracheophyta</taxon>
        <taxon>Spermatophyta</taxon>
        <taxon>Magnoliopsida</taxon>
        <taxon>eudicotyledons</taxon>
        <taxon>Gunneridae</taxon>
        <taxon>Pentapetalae</taxon>
        <taxon>rosids</taxon>
        <taxon>fabids</taxon>
        <taxon>Celastrales</taxon>
        <taxon>Celastraceae</taxon>
        <taxon>Euonymus</taxon>
    </lineage>
</organism>
<accession>A0A872PLZ1</accession>
<dbReference type="EMBL" id="MW009108">
    <property type="protein sequence ID" value="QOX10148.1"/>
    <property type="molecule type" value="Genomic_DNA"/>
</dbReference>
<gene>
    <name evidence="1" type="primary">orf122</name>
</gene>
<proteinExistence type="predicted"/>